<gene>
    <name evidence="3" type="ORF">HDA37_000912</name>
</gene>
<organism evidence="3 4">
    <name type="scientific">Pseudonocardia alni</name>
    <name type="common">Amycolata alni</name>
    <dbReference type="NCBI Taxonomy" id="33907"/>
    <lineage>
        <taxon>Bacteria</taxon>
        <taxon>Bacillati</taxon>
        <taxon>Actinomycetota</taxon>
        <taxon>Actinomycetes</taxon>
        <taxon>Pseudonocardiales</taxon>
        <taxon>Pseudonocardiaceae</taxon>
        <taxon>Pseudonocardia</taxon>
    </lineage>
</organism>
<evidence type="ECO:0000313" key="3">
    <source>
        <dbReference type="EMBL" id="NYG00627.1"/>
    </source>
</evidence>
<feature type="region of interest" description="Disordered" evidence="1">
    <location>
        <begin position="1"/>
        <end position="75"/>
    </location>
</feature>
<protein>
    <submittedName>
        <fullName evidence="3">Uncharacterized protein</fullName>
    </submittedName>
</protein>
<evidence type="ECO:0000313" key="4">
    <source>
        <dbReference type="Proteomes" id="UP000549695"/>
    </source>
</evidence>
<keyword evidence="2" id="KW-0472">Membrane</keyword>
<dbReference type="EMBL" id="JACCCZ010000001">
    <property type="protein sequence ID" value="NYG00627.1"/>
    <property type="molecule type" value="Genomic_DNA"/>
</dbReference>
<reference evidence="3 4" key="1">
    <citation type="submission" date="2020-07" db="EMBL/GenBank/DDBJ databases">
        <title>Sequencing the genomes of 1000 actinobacteria strains.</title>
        <authorList>
            <person name="Klenk H.-P."/>
        </authorList>
    </citation>
    <scope>NUCLEOTIDE SEQUENCE [LARGE SCALE GENOMIC DNA]</scope>
    <source>
        <strain evidence="3 4">DSM 44749</strain>
    </source>
</reference>
<accession>A0A852VW11</accession>
<comment type="caution">
    <text evidence="3">The sequence shown here is derived from an EMBL/GenBank/DDBJ whole genome shotgun (WGS) entry which is preliminary data.</text>
</comment>
<dbReference type="AlphaFoldDB" id="A0A852VW11"/>
<keyword evidence="2" id="KW-0812">Transmembrane</keyword>
<keyword evidence="2" id="KW-1133">Transmembrane helix</keyword>
<keyword evidence="4" id="KW-1185">Reference proteome</keyword>
<dbReference type="Proteomes" id="UP000549695">
    <property type="component" value="Unassembled WGS sequence"/>
</dbReference>
<feature type="transmembrane region" description="Helical" evidence="2">
    <location>
        <begin position="150"/>
        <end position="169"/>
    </location>
</feature>
<feature type="compositionally biased region" description="Pro residues" evidence="1">
    <location>
        <begin position="59"/>
        <end position="71"/>
    </location>
</feature>
<dbReference type="RefSeq" id="WP_073573865.1">
    <property type="nucleotide sequence ID" value="NZ_BAAAJZ010000013.1"/>
</dbReference>
<evidence type="ECO:0000256" key="1">
    <source>
        <dbReference type="SAM" id="MobiDB-lite"/>
    </source>
</evidence>
<proteinExistence type="predicted"/>
<name>A0A852VW11_PSEA5</name>
<dbReference type="GeneID" id="98050728"/>
<feature type="transmembrane region" description="Helical" evidence="2">
    <location>
        <begin position="118"/>
        <end position="138"/>
    </location>
</feature>
<evidence type="ECO:0000256" key="2">
    <source>
        <dbReference type="SAM" id="Phobius"/>
    </source>
</evidence>
<sequence>MSGTRGDGTHGDRADDGRDGGAAVPGSGPDGPPPAWQGATGWSGVDPLPSGSAEVGPHAPLPGAPPYPPGTEPERAAVADRPAALLRPAAVLPRCLAATAGWVAVALLLALATGVASWPLRGVALLVPWGLAAVALVFPARRGVGPGGLVALAFAPFWLVHAFLVGLLGW</sequence>
<feature type="compositionally biased region" description="Basic and acidic residues" evidence="1">
    <location>
        <begin position="7"/>
        <end position="19"/>
    </location>
</feature>
<feature type="transmembrane region" description="Helical" evidence="2">
    <location>
        <begin position="91"/>
        <end position="112"/>
    </location>
</feature>